<accession>A0A3B1D9U8</accession>
<dbReference type="GO" id="GO:0004803">
    <property type="term" value="F:transposase activity"/>
    <property type="evidence" value="ECO:0007669"/>
    <property type="project" value="InterPro"/>
</dbReference>
<dbReference type="Pfam" id="PF14319">
    <property type="entry name" value="Zn_Tnp_IS91"/>
    <property type="match status" value="1"/>
</dbReference>
<dbReference type="PANTHER" id="PTHR37023">
    <property type="entry name" value="TRANSPOSASE"/>
    <property type="match status" value="1"/>
</dbReference>
<dbReference type="AlphaFoldDB" id="A0A3B1D9U8"/>
<feature type="domain" description="Transposase IS801/IS1294" evidence="1">
    <location>
        <begin position="143"/>
        <end position="325"/>
    </location>
</feature>
<sequence length="399" mass="47221">MEYVNSIKLKDIFLSNGNWWKLFLKRREFIRLWVILNVIKLLVCRTRILGCHIFKCPKCHHTLKVYHTCKSRFCPSCGKRATDDWIKNSYNRLPNTTWQHITFTMPDKLWNLFWENRYLMNLVPPIAANIILDTAKKKGFLPGIFLAVHTFGRDLKRNFHIHLSTTLCGLSLSRDSWINKPAFFHHQSLKNIWRYKIILLLRNEFKKGNLKMPPELKHIKSFSTFNSWSAQFYNYSWVVFLNESSNNLKRNVEYLGKYIKRPPIGETRIKRFKNNLVSFEFLDHYTKSKNLKTIPALDFISHLIDHIPNKYFRVIRYYGFLANRVRSKLLPIVFYALHFAKSFLIANVYTPYRNLIKSSFGFDPFICPNCSSTLKLSGREPPLKGDLISLHKRIAVDFG</sequence>
<dbReference type="PANTHER" id="PTHR37023:SF1">
    <property type="entry name" value="ISSOD25 TRANSPOSASE TNPA_ISSOD25"/>
    <property type="match status" value="1"/>
</dbReference>
<dbReference type="GO" id="GO:0003677">
    <property type="term" value="F:DNA binding"/>
    <property type="evidence" value="ECO:0007669"/>
    <property type="project" value="InterPro"/>
</dbReference>
<dbReference type="NCBIfam" id="NF033538">
    <property type="entry name" value="transpos_IS91"/>
    <property type="match status" value="1"/>
</dbReference>
<protein>
    <submittedName>
        <fullName evidence="3">Uncharacterized protein</fullName>
    </submittedName>
</protein>
<name>A0A3B1D9U8_9ZZZZ</name>
<proteinExistence type="predicted"/>
<dbReference type="Pfam" id="PF04986">
    <property type="entry name" value="Y2_Tnp"/>
    <property type="match status" value="1"/>
</dbReference>
<organism evidence="3">
    <name type="scientific">hydrothermal vent metagenome</name>
    <dbReference type="NCBI Taxonomy" id="652676"/>
    <lineage>
        <taxon>unclassified sequences</taxon>
        <taxon>metagenomes</taxon>
        <taxon>ecological metagenomes</taxon>
    </lineage>
</organism>
<dbReference type="InterPro" id="IPR007069">
    <property type="entry name" value="Transposase_32"/>
</dbReference>
<dbReference type="InterPro" id="IPR026889">
    <property type="entry name" value="Zn_Tnp"/>
</dbReference>
<dbReference type="GO" id="GO:0006313">
    <property type="term" value="P:DNA transposition"/>
    <property type="evidence" value="ECO:0007669"/>
    <property type="project" value="InterPro"/>
</dbReference>
<evidence type="ECO:0000313" key="3">
    <source>
        <dbReference type="EMBL" id="VAX37532.1"/>
    </source>
</evidence>
<reference evidence="3" key="1">
    <citation type="submission" date="2018-06" db="EMBL/GenBank/DDBJ databases">
        <authorList>
            <person name="Zhirakovskaya E."/>
        </authorList>
    </citation>
    <scope>NUCLEOTIDE SEQUENCE</scope>
</reference>
<feature type="domain" description="Transposase zinc-binding" evidence="2">
    <location>
        <begin position="23"/>
        <end position="105"/>
    </location>
</feature>
<evidence type="ECO:0000259" key="1">
    <source>
        <dbReference type="Pfam" id="PF04986"/>
    </source>
</evidence>
<dbReference type="EMBL" id="UOGJ01000130">
    <property type="protein sequence ID" value="VAX37532.1"/>
    <property type="molecule type" value="Genomic_DNA"/>
</dbReference>
<dbReference type="InterPro" id="IPR054832">
    <property type="entry name" value="transpos_IS91"/>
</dbReference>
<gene>
    <name evidence="3" type="ORF">MNBD_UNCLBAC01-444</name>
</gene>
<evidence type="ECO:0000259" key="2">
    <source>
        <dbReference type="Pfam" id="PF14319"/>
    </source>
</evidence>